<dbReference type="EMBL" id="BRYB01001072">
    <property type="protein sequence ID" value="GMI42514.1"/>
    <property type="molecule type" value="Genomic_DNA"/>
</dbReference>
<feature type="chain" id="PRO_5045906069" evidence="2">
    <location>
        <begin position="35"/>
        <end position="554"/>
    </location>
</feature>
<feature type="transmembrane region" description="Helical" evidence="1">
    <location>
        <begin position="464"/>
        <end position="482"/>
    </location>
</feature>
<dbReference type="Pfam" id="PF04403">
    <property type="entry name" value="PqiA"/>
    <property type="match status" value="1"/>
</dbReference>
<keyword evidence="1" id="KW-0472">Membrane</keyword>
<feature type="transmembrane region" description="Helical" evidence="1">
    <location>
        <begin position="425"/>
        <end position="443"/>
    </location>
</feature>
<feature type="transmembrane region" description="Helical" evidence="1">
    <location>
        <begin position="174"/>
        <end position="194"/>
    </location>
</feature>
<feature type="signal peptide" evidence="2">
    <location>
        <begin position="1"/>
        <end position="34"/>
    </location>
</feature>
<protein>
    <submittedName>
        <fullName evidence="3">Uncharacterized protein</fullName>
    </submittedName>
</protein>
<dbReference type="InterPro" id="IPR007498">
    <property type="entry name" value="PqiA-like"/>
</dbReference>
<evidence type="ECO:0000256" key="1">
    <source>
        <dbReference type="SAM" id="Phobius"/>
    </source>
</evidence>
<keyword evidence="4" id="KW-1185">Reference proteome</keyword>
<dbReference type="Proteomes" id="UP001165060">
    <property type="component" value="Unassembled WGS sequence"/>
</dbReference>
<evidence type="ECO:0000313" key="4">
    <source>
        <dbReference type="Proteomes" id="UP001165060"/>
    </source>
</evidence>
<feature type="transmembrane region" description="Helical" evidence="1">
    <location>
        <begin position="312"/>
        <end position="336"/>
    </location>
</feature>
<evidence type="ECO:0000313" key="3">
    <source>
        <dbReference type="EMBL" id="GMI42514.1"/>
    </source>
</evidence>
<proteinExistence type="predicted"/>
<dbReference type="PANTHER" id="PTHR34730">
    <property type="entry name" value="UNNAMED PRODUCT"/>
    <property type="match status" value="1"/>
</dbReference>
<keyword evidence="2" id="KW-0732">Signal</keyword>
<feature type="transmembrane region" description="Helical" evidence="1">
    <location>
        <begin position="356"/>
        <end position="378"/>
    </location>
</feature>
<feature type="transmembrane region" description="Helical" evidence="1">
    <location>
        <begin position="268"/>
        <end position="292"/>
    </location>
</feature>
<sequence>MASPTCPPPLSVFFQVLLYTLLPFLATLLPQTRAEDCADLLSSDFCQSQIDLNGFNPDGSAIACAGSGATCASGECSCTNGPDTLCGLCPTCSNPGLCDATCGYCGVDVTAAPTVTPPADATPSPTAAPTPAPTTPPALSPWVYWAFPLTVVAFVAVSFYYARKHRASALPGQYSRHLLTAFFASAIACGLTLGQACKSFDVSYDVGFQAGSELDYDFYEGVVEMWEKGSPLLSIMLLMFSGVWPFFKQAFTILCLAFDDLEREERWLALLGVTGKLAFLDIAVVSIIITTMNIPLQSDELGVSGYIRSTPAVGTLVVIIVLILSRLLTSGLLHFFPRARDAPKVASAFELPAPHVAVYPAIVVATGLIYTALVAPFITRDYLLTYDYAEAMEQEQVLFSTARETYTLTEVIAEVRGSPGATNKFLGTVMLIFAVILPALSPVSPKYASTIRHAMQLCNEWASLDVCCIGACVLSSQIGMMAESMSETMGYSVQAGGAMMEMSIVLEAGCWLGLAGGAIILKLGWYLADLCLQGATGGEEVVKKDAIAPSEAAA</sequence>
<feature type="transmembrane region" description="Helical" evidence="1">
    <location>
        <begin position="232"/>
        <end position="256"/>
    </location>
</feature>
<reference evidence="3 4" key="1">
    <citation type="journal article" date="2023" name="Commun. Biol.">
        <title>Genome analysis of Parmales, the sister group of diatoms, reveals the evolutionary specialization of diatoms from phago-mixotrophs to photoautotrophs.</title>
        <authorList>
            <person name="Ban H."/>
            <person name="Sato S."/>
            <person name="Yoshikawa S."/>
            <person name="Yamada K."/>
            <person name="Nakamura Y."/>
            <person name="Ichinomiya M."/>
            <person name="Sato N."/>
            <person name="Blanc-Mathieu R."/>
            <person name="Endo H."/>
            <person name="Kuwata A."/>
            <person name="Ogata H."/>
        </authorList>
    </citation>
    <scope>NUCLEOTIDE SEQUENCE [LARGE SCALE GENOMIC DNA]</scope>
</reference>
<evidence type="ECO:0000256" key="2">
    <source>
        <dbReference type="SAM" id="SignalP"/>
    </source>
</evidence>
<feature type="transmembrane region" description="Helical" evidence="1">
    <location>
        <begin position="502"/>
        <end position="521"/>
    </location>
</feature>
<dbReference type="PANTHER" id="PTHR34730:SF1">
    <property type="entry name" value="PARAQUAT-INDUCIBLE PROTEIN A"/>
    <property type="match status" value="1"/>
</dbReference>
<name>A0ABQ6N738_9STRA</name>
<gene>
    <name evidence="3" type="ORF">TeGR_g703</name>
</gene>
<accession>A0ABQ6N738</accession>
<organism evidence="3 4">
    <name type="scientific">Tetraparma gracilis</name>
    <dbReference type="NCBI Taxonomy" id="2962635"/>
    <lineage>
        <taxon>Eukaryota</taxon>
        <taxon>Sar</taxon>
        <taxon>Stramenopiles</taxon>
        <taxon>Ochrophyta</taxon>
        <taxon>Bolidophyceae</taxon>
        <taxon>Parmales</taxon>
        <taxon>Triparmaceae</taxon>
        <taxon>Tetraparma</taxon>
    </lineage>
</organism>
<comment type="caution">
    <text evidence="3">The sequence shown here is derived from an EMBL/GenBank/DDBJ whole genome shotgun (WGS) entry which is preliminary data.</text>
</comment>
<keyword evidence="1" id="KW-0812">Transmembrane</keyword>
<feature type="transmembrane region" description="Helical" evidence="1">
    <location>
        <begin position="142"/>
        <end position="162"/>
    </location>
</feature>
<keyword evidence="1" id="KW-1133">Transmembrane helix</keyword>